<dbReference type="PRINTS" id="PR00778">
    <property type="entry name" value="HTHARSR"/>
</dbReference>
<evidence type="ECO:0000256" key="3">
    <source>
        <dbReference type="ARBA" id="ARBA00023163"/>
    </source>
</evidence>
<dbReference type="InterPro" id="IPR001845">
    <property type="entry name" value="HTH_ArsR_DNA-bd_dom"/>
</dbReference>
<dbReference type="EMBL" id="BSNI01000001">
    <property type="protein sequence ID" value="GLQ16177.1"/>
    <property type="molecule type" value="Genomic_DNA"/>
</dbReference>
<dbReference type="InterPro" id="IPR051011">
    <property type="entry name" value="Metal_resp_trans_reg"/>
</dbReference>
<dbReference type="PROSITE" id="PS50987">
    <property type="entry name" value="HTH_ARSR_2"/>
    <property type="match status" value="1"/>
</dbReference>
<reference evidence="5" key="2">
    <citation type="submission" date="2023-01" db="EMBL/GenBank/DDBJ databases">
        <title>Draft genome sequence of Maritalea porphyrae strain NBRC 107169.</title>
        <authorList>
            <person name="Sun Q."/>
            <person name="Mori K."/>
        </authorList>
    </citation>
    <scope>NUCLEOTIDE SEQUENCE</scope>
    <source>
        <strain evidence="5">NBRC 107169</strain>
    </source>
</reference>
<keyword evidence="3" id="KW-0804">Transcription</keyword>
<keyword evidence="6" id="KW-1185">Reference proteome</keyword>
<dbReference type="InterPro" id="IPR036388">
    <property type="entry name" value="WH-like_DNA-bd_sf"/>
</dbReference>
<dbReference type="Gene3D" id="1.10.10.10">
    <property type="entry name" value="Winged helix-like DNA-binding domain superfamily/Winged helix DNA-binding domain"/>
    <property type="match status" value="1"/>
</dbReference>
<dbReference type="NCBIfam" id="NF033788">
    <property type="entry name" value="HTH_metalloreg"/>
    <property type="match status" value="1"/>
</dbReference>
<comment type="caution">
    <text evidence="5">The sequence shown here is derived from an EMBL/GenBank/DDBJ whole genome shotgun (WGS) entry which is preliminary data.</text>
</comment>
<dbReference type="SMART" id="SM00418">
    <property type="entry name" value="HTH_ARSR"/>
    <property type="match status" value="1"/>
</dbReference>
<dbReference type="Pfam" id="PF12840">
    <property type="entry name" value="HTH_20"/>
    <property type="match status" value="1"/>
</dbReference>
<sequence length="116" mass="12363">MAQNETDFTEAAQAFAAMGSEPRLEVLMCLVRAGDAGLLVGDIQDRTNIPASTLNHHLKFLTAAGIVTQEKQGRTIINRAQFDALEALASFILKQCCIDVPTNVGQSSSVSQNEGA</sequence>
<keyword evidence="1" id="KW-0805">Transcription regulation</keyword>
<dbReference type="InterPro" id="IPR011991">
    <property type="entry name" value="ArsR-like_HTH"/>
</dbReference>
<accession>A0ABQ5UQE8</accession>
<dbReference type="SUPFAM" id="SSF46785">
    <property type="entry name" value="Winged helix' DNA-binding domain"/>
    <property type="match status" value="1"/>
</dbReference>
<gene>
    <name evidence="5" type="ORF">GCM10007879_04260</name>
</gene>
<proteinExistence type="predicted"/>
<keyword evidence="2" id="KW-0238">DNA-binding</keyword>
<dbReference type="InterPro" id="IPR036390">
    <property type="entry name" value="WH_DNA-bd_sf"/>
</dbReference>
<reference evidence="5" key="1">
    <citation type="journal article" date="2014" name="Int. J. Syst. Evol. Microbiol.">
        <title>Complete genome of a new Firmicutes species belonging to the dominant human colonic microbiota ('Ruminococcus bicirculans') reveals two chromosomes and a selective capacity to utilize plant glucans.</title>
        <authorList>
            <consortium name="NISC Comparative Sequencing Program"/>
            <person name="Wegmann U."/>
            <person name="Louis P."/>
            <person name="Goesmann A."/>
            <person name="Henrissat B."/>
            <person name="Duncan S.H."/>
            <person name="Flint H.J."/>
        </authorList>
    </citation>
    <scope>NUCLEOTIDE SEQUENCE</scope>
    <source>
        <strain evidence="5">NBRC 107169</strain>
    </source>
</reference>
<dbReference type="PANTHER" id="PTHR43132:SF2">
    <property type="entry name" value="ARSENICAL RESISTANCE OPERON REPRESSOR ARSR-RELATED"/>
    <property type="match status" value="1"/>
</dbReference>
<dbReference type="Proteomes" id="UP001161405">
    <property type="component" value="Unassembled WGS sequence"/>
</dbReference>
<dbReference type="RefSeq" id="WP_284361609.1">
    <property type="nucleotide sequence ID" value="NZ_BSNI01000001.1"/>
</dbReference>
<name>A0ABQ5UQE8_9HYPH</name>
<evidence type="ECO:0000259" key="4">
    <source>
        <dbReference type="PROSITE" id="PS50987"/>
    </source>
</evidence>
<dbReference type="PANTHER" id="PTHR43132">
    <property type="entry name" value="ARSENICAL RESISTANCE OPERON REPRESSOR ARSR-RELATED"/>
    <property type="match status" value="1"/>
</dbReference>
<dbReference type="CDD" id="cd00090">
    <property type="entry name" value="HTH_ARSR"/>
    <property type="match status" value="1"/>
</dbReference>
<evidence type="ECO:0000256" key="2">
    <source>
        <dbReference type="ARBA" id="ARBA00023125"/>
    </source>
</evidence>
<feature type="domain" description="HTH arsR-type" evidence="4">
    <location>
        <begin position="3"/>
        <end position="100"/>
    </location>
</feature>
<evidence type="ECO:0000313" key="5">
    <source>
        <dbReference type="EMBL" id="GLQ16177.1"/>
    </source>
</evidence>
<evidence type="ECO:0000256" key="1">
    <source>
        <dbReference type="ARBA" id="ARBA00023015"/>
    </source>
</evidence>
<protein>
    <submittedName>
        <fullName evidence="5">Transcriptional regulator</fullName>
    </submittedName>
</protein>
<organism evidence="5 6">
    <name type="scientific">Maritalea porphyrae</name>
    <dbReference type="NCBI Taxonomy" id="880732"/>
    <lineage>
        <taxon>Bacteria</taxon>
        <taxon>Pseudomonadati</taxon>
        <taxon>Pseudomonadota</taxon>
        <taxon>Alphaproteobacteria</taxon>
        <taxon>Hyphomicrobiales</taxon>
        <taxon>Devosiaceae</taxon>
        <taxon>Maritalea</taxon>
    </lineage>
</organism>
<evidence type="ECO:0000313" key="6">
    <source>
        <dbReference type="Proteomes" id="UP001161405"/>
    </source>
</evidence>